<dbReference type="EMBL" id="JAPMOS010000003">
    <property type="protein sequence ID" value="KAJ4462279.1"/>
    <property type="molecule type" value="Genomic_DNA"/>
</dbReference>
<evidence type="ECO:0000256" key="12">
    <source>
        <dbReference type="SAM" id="MobiDB-lite"/>
    </source>
</evidence>
<evidence type="ECO:0000259" key="14">
    <source>
        <dbReference type="PROSITE" id="PS50125"/>
    </source>
</evidence>
<keyword evidence="9 13" id="KW-1133">Transmembrane helix</keyword>
<keyword evidence="11" id="KW-0456">Lyase</keyword>
<feature type="domain" description="Guanylate cyclase" evidence="14">
    <location>
        <begin position="254"/>
        <end position="400"/>
    </location>
</feature>
<evidence type="ECO:0000256" key="13">
    <source>
        <dbReference type="SAM" id="Phobius"/>
    </source>
</evidence>
<dbReference type="Proteomes" id="UP001141327">
    <property type="component" value="Unassembled WGS sequence"/>
</dbReference>
<evidence type="ECO:0000256" key="6">
    <source>
        <dbReference type="ARBA" id="ARBA00022741"/>
    </source>
</evidence>
<evidence type="ECO:0000256" key="1">
    <source>
        <dbReference type="ARBA" id="ARBA00001593"/>
    </source>
</evidence>
<reference evidence="15" key="1">
    <citation type="journal article" date="2022" name="bioRxiv">
        <title>Genomics of Preaxostyla Flagellates Illuminates Evolutionary Transitions and the Path Towards Mitochondrial Loss.</title>
        <authorList>
            <person name="Novak L.V.F."/>
            <person name="Treitli S.C."/>
            <person name="Pyrih J."/>
            <person name="Halakuc P."/>
            <person name="Pipaliya S.V."/>
            <person name="Vacek V."/>
            <person name="Brzon O."/>
            <person name="Soukal P."/>
            <person name="Eme L."/>
            <person name="Dacks J.B."/>
            <person name="Karnkowska A."/>
            <person name="Elias M."/>
            <person name="Hampl V."/>
        </authorList>
    </citation>
    <scope>NUCLEOTIDE SEQUENCE</scope>
    <source>
        <strain evidence="15">RCP-MX</strain>
    </source>
</reference>
<dbReference type="SMART" id="SM00044">
    <property type="entry name" value="CYCc"/>
    <property type="match status" value="1"/>
</dbReference>
<dbReference type="InterPro" id="IPR029787">
    <property type="entry name" value="Nucleotide_cyclase"/>
</dbReference>
<dbReference type="Gene3D" id="3.30.70.1230">
    <property type="entry name" value="Nucleotide cyclase"/>
    <property type="match status" value="2"/>
</dbReference>
<keyword evidence="8" id="KW-0460">Magnesium</keyword>
<organism evidence="15 16">
    <name type="scientific">Paratrimastix pyriformis</name>
    <dbReference type="NCBI Taxonomy" id="342808"/>
    <lineage>
        <taxon>Eukaryota</taxon>
        <taxon>Metamonada</taxon>
        <taxon>Preaxostyla</taxon>
        <taxon>Paratrimastigidae</taxon>
        <taxon>Paratrimastix</taxon>
    </lineage>
</organism>
<keyword evidence="6" id="KW-0547">Nucleotide-binding</keyword>
<evidence type="ECO:0000256" key="7">
    <source>
        <dbReference type="ARBA" id="ARBA00022840"/>
    </source>
</evidence>
<feature type="compositionally biased region" description="Low complexity" evidence="12">
    <location>
        <begin position="1378"/>
        <end position="1397"/>
    </location>
</feature>
<comment type="subcellular location">
    <subcellularLocation>
        <location evidence="2">Membrane</location>
        <topology evidence="2">Multi-pass membrane protein</topology>
    </subcellularLocation>
</comment>
<name>A0ABQ8UT15_9EUKA</name>
<feature type="transmembrane region" description="Helical" evidence="13">
    <location>
        <begin position="915"/>
        <end position="933"/>
    </location>
</feature>
<feature type="transmembrane region" description="Helical" evidence="13">
    <location>
        <begin position="1062"/>
        <end position="1084"/>
    </location>
</feature>
<comment type="caution">
    <text evidence="15">The sequence shown here is derived from an EMBL/GenBank/DDBJ whole genome shotgun (WGS) entry which is preliminary data.</text>
</comment>
<keyword evidence="5" id="KW-0479">Metal-binding</keyword>
<dbReference type="SUPFAM" id="SSF55073">
    <property type="entry name" value="Nucleotide cyclase"/>
    <property type="match status" value="2"/>
</dbReference>
<feature type="domain" description="Guanylate cyclase" evidence="14">
    <location>
        <begin position="1321"/>
        <end position="1445"/>
    </location>
</feature>
<feature type="transmembrane region" description="Helical" evidence="13">
    <location>
        <begin position="73"/>
        <end position="96"/>
    </location>
</feature>
<feature type="transmembrane region" description="Helical" evidence="13">
    <location>
        <begin position="108"/>
        <end position="130"/>
    </location>
</feature>
<protein>
    <recommendedName>
        <fullName evidence="3">adenylate cyclase</fullName>
        <ecNumber evidence="3">4.6.1.1</ecNumber>
    </recommendedName>
</protein>
<dbReference type="EC" id="4.6.1.1" evidence="3"/>
<evidence type="ECO:0000313" key="15">
    <source>
        <dbReference type="EMBL" id="KAJ4462279.1"/>
    </source>
</evidence>
<evidence type="ECO:0000256" key="8">
    <source>
        <dbReference type="ARBA" id="ARBA00022842"/>
    </source>
</evidence>
<keyword evidence="10 13" id="KW-0472">Membrane</keyword>
<dbReference type="CDD" id="cd07302">
    <property type="entry name" value="CHD"/>
    <property type="match status" value="2"/>
</dbReference>
<feature type="compositionally biased region" description="Acidic residues" evidence="12">
    <location>
        <begin position="668"/>
        <end position="682"/>
    </location>
</feature>
<evidence type="ECO:0000313" key="16">
    <source>
        <dbReference type="Proteomes" id="UP001141327"/>
    </source>
</evidence>
<feature type="transmembrane region" description="Helical" evidence="13">
    <location>
        <begin position="1090"/>
        <end position="1108"/>
    </location>
</feature>
<evidence type="ECO:0000256" key="9">
    <source>
        <dbReference type="ARBA" id="ARBA00022989"/>
    </source>
</evidence>
<feature type="transmembrane region" description="Helical" evidence="13">
    <location>
        <begin position="1002"/>
        <end position="1025"/>
    </location>
</feature>
<feature type="compositionally biased region" description="Pro residues" evidence="12">
    <location>
        <begin position="463"/>
        <end position="481"/>
    </location>
</feature>
<feature type="compositionally biased region" description="Low complexity" evidence="12">
    <location>
        <begin position="1217"/>
        <end position="1229"/>
    </location>
</feature>
<gene>
    <name evidence="15" type="ORF">PAPYR_873</name>
</gene>
<feature type="compositionally biased region" description="Pro residues" evidence="12">
    <location>
        <begin position="1204"/>
        <end position="1213"/>
    </location>
</feature>
<evidence type="ECO:0000256" key="4">
    <source>
        <dbReference type="ARBA" id="ARBA00022692"/>
    </source>
</evidence>
<keyword evidence="7" id="KW-0067">ATP-binding</keyword>
<evidence type="ECO:0000256" key="11">
    <source>
        <dbReference type="ARBA" id="ARBA00023239"/>
    </source>
</evidence>
<feature type="region of interest" description="Disordered" evidence="12">
    <location>
        <begin position="1197"/>
        <end position="1235"/>
    </location>
</feature>
<comment type="catalytic activity">
    <reaction evidence="1">
        <text>ATP = 3',5'-cyclic AMP + diphosphate</text>
        <dbReference type="Rhea" id="RHEA:15389"/>
        <dbReference type="ChEBI" id="CHEBI:30616"/>
        <dbReference type="ChEBI" id="CHEBI:33019"/>
        <dbReference type="ChEBI" id="CHEBI:58165"/>
        <dbReference type="EC" id="4.6.1.1"/>
    </reaction>
</comment>
<feature type="compositionally biased region" description="Pro residues" evidence="12">
    <location>
        <begin position="823"/>
        <end position="832"/>
    </location>
</feature>
<accession>A0ABQ8UT15</accession>
<keyword evidence="4 13" id="KW-0812">Transmembrane</keyword>
<feature type="compositionally biased region" description="Low complexity" evidence="12">
    <location>
        <begin position="793"/>
        <end position="807"/>
    </location>
</feature>
<feature type="region of interest" description="Disordered" evidence="12">
    <location>
        <begin position="463"/>
        <end position="506"/>
    </location>
</feature>
<feature type="transmembrane region" description="Helical" evidence="13">
    <location>
        <begin position="49"/>
        <end position="67"/>
    </location>
</feature>
<dbReference type="InterPro" id="IPR001054">
    <property type="entry name" value="A/G_cyclase"/>
</dbReference>
<feature type="transmembrane region" description="Helical" evidence="13">
    <location>
        <begin position="150"/>
        <end position="169"/>
    </location>
</feature>
<evidence type="ECO:0000256" key="2">
    <source>
        <dbReference type="ARBA" id="ARBA00004141"/>
    </source>
</evidence>
<feature type="region of interest" description="Disordered" evidence="12">
    <location>
        <begin position="1366"/>
        <end position="1398"/>
    </location>
</feature>
<feature type="region of interest" description="Disordered" evidence="12">
    <location>
        <begin position="821"/>
        <end position="872"/>
    </location>
</feature>
<feature type="region of interest" description="Disordered" evidence="12">
    <location>
        <begin position="656"/>
        <end position="729"/>
    </location>
</feature>
<dbReference type="PANTHER" id="PTHR45627">
    <property type="entry name" value="ADENYLATE CYCLASE TYPE 1"/>
    <property type="match status" value="1"/>
</dbReference>
<feature type="transmembrane region" description="Helical" evidence="13">
    <location>
        <begin position="176"/>
        <end position="195"/>
    </location>
</feature>
<feature type="region of interest" description="Disordered" evidence="12">
    <location>
        <begin position="784"/>
        <end position="807"/>
    </location>
</feature>
<dbReference type="PROSITE" id="PS50125">
    <property type="entry name" value="GUANYLATE_CYCLASE_2"/>
    <property type="match status" value="2"/>
</dbReference>
<evidence type="ECO:0000256" key="3">
    <source>
        <dbReference type="ARBA" id="ARBA00012201"/>
    </source>
</evidence>
<evidence type="ECO:0000256" key="10">
    <source>
        <dbReference type="ARBA" id="ARBA00023136"/>
    </source>
</evidence>
<evidence type="ECO:0000256" key="5">
    <source>
        <dbReference type="ARBA" id="ARBA00022723"/>
    </source>
</evidence>
<keyword evidence="16" id="KW-1185">Reference proteome</keyword>
<sequence length="1535" mass="163452">MPETSPGLRPRENIPACIAQRWDGSFFDENLEREYLKTFWQFSAWGHRVAVICTGVAVILAGIFYAFTADLMWWLPLLHYTLLLVPLSLYLLYLVIPSRIRDHHRNRAIVSSIAGTVLAVLMVVDTYFMFPAWFEATGLLWMFTMLRPVSIRVSLPFSTALVATFVVVLSVRTAAALSYLLVVDFVVVFVTFYLAGLRLSLRTERVSRSLFLLQHSLLEHSAVSQKLLCSLFPAPVVTLMANDRPTDAFCPNANVLCADLAGFTQWSMAQSPEALMTQLDGIFSRFDTLAGLYGVEKIKTVGDCWVGATGILDEQTPLPPLPPLGLQTARSAEGQPDPNRQPTYRLVRMGLDMHHHLAGPPVPGARPCRLKTRIAVTTGPLAGGILGGHYDLVGHAIDAAYECLQAHAPPGRGVLVSPLTMARLFAELRMPVPVPLRPPPSPLLPLTPLSTMAPPSPIALAPPAPAPAFPRLPPLTAPPSPCGSDGTPSPSASCPPSPVDELPPRALESPRQLPLTRLLAGPTLAGAPGGLGGSEAGEASEVDVELFIPTGSTCSVTDSFAPTEPPTEPPAFLEGLLPGTGLRYHQVALPRTGFGFALPGDEAAAEEYAFLVQFDQDDEPAPAIAEVAPHSCSRPPCHAALWTALTNPLHSLSLSSASIQSSPGALPDLEEGPEAGMEEDGESWPNPLAAPTPVPAHSPRPRHSVPAILVPRPMSPRRRSAGTSAGGGRYPLVLPPLAVGGYPAARRPRHRTRRLGSQPQPLYSITGLPLLVRDSFSVVLPPGLAPPPRARAPRLQDGTAPPTEPEAPAGCWAGCCDCSASPQPEPRQPQGPGPDGADGHPLPGSPHSSTGSGAPKVDPLGARPADSGPACVGHFSPDMAQVRFRWRRLMTGLPEPLEQIFWRYQRQVAWPSARVAWLTSTLIPLLVLPYGLLQLTVLRPDGQINPGDITELTGLTGLTVLLKALADWGLARLSRLARPDGHRLDASSSLVEPRDTRGNRMLFGVVLASTLLSILFESAGAQVLLRNGGSDSQLAHHAFVALSVPVADMFLHATVPLFPPRWMLCAHLPVLGYFIGAGAAYRLLRAQASQYAFVVSFFLCALLAGLLTERNYKRWFFTQLRILHEQRRLDTLVRQNLPGELARALTATLSMPPAPPAFGPISLFRRFSVGPATAPVPSPSPSTAARDTATSLRALTPSCLPEPAAGPAPPPPRCTEGAASSPRAGVPAVAAPPPQPPRTIACAVEQATVLFARLYDVDPGAAEGPAVIHRLERIFAAFDRLVGQSPHASRLKTSASEGTHFIHWSSPGVRWAMGMGPVGAGPIYICTAGLLRPTGRHASPLVALGLHFVEAVRESNLKAQAALLRTGRPESAEPPPRATGAGPAPDAGAPNGAPPLGLTCPVMPHRPMRIRVGIATGPLGAGVIGMDKLFFDAWGRAMNLASRMVDTGRDQHVHISQRARDSLLAEVDAARPALCDHFALRCCDPTAAPAEPVAAGGRRVFALASQGRHLIKGVGEMETYLVRPCGRDRLGSLSA</sequence>
<dbReference type="Pfam" id="PF00211">
    <property type="entry name" value="Guanylate_cyc"/>
    <property type="match status" value="2"/>
</dbReference>
<proteinExistence type="predicted"/>
<feature type="compositionally biased region" description="Pro residues" evidence="12">
    <location>
        <begin position="688"/>
        <end position="698"/>
    </location>
</feature>